<keyword evidence="4" id="KW-1185">Reference proteome</keyword>
<dbReference type="InterPro" id="IPR011188">
    <property type="entry name" value="UPF0302"/>
</dbReference>
<name>A0A6N8FEZ9_9BACI</name>
<dbReference type="InterPro" id="IPR038091">
    <property type="entry name" value="UPF0302_N_sf"/>
</dbReference>
<sequence>MQTPISIKDKKSFIQWFLNNYQLKKRESVWILNYLINHHEILTNVHFVRDAKFCPRSIIISSHCSKEVPFRFYKNHLVTTDPEKSFHDIRLNQDDPLYIQLNFKNSNQCTLYAAVLEDNPFVPDEYFITRKDKDLAQKLLDHSLLSYRKQHVLQEIDLALDEGNKDKFNQLVKELKNIDMNCSNQP</sequence>
<feature type="domain" description="IDEAL" evidence="2">
    <location>
        <begin position="139"/>
        <end position="175"/>
    </location>
</feature>
<evidence type="ECO:0000256" key="1">
    <source>
        <dbReference type="HAMAP-Rule" id="MF_00760"/>
    </source>
</evidence>
<dbReference type="InterPro" id="IPR027393">
    <property type="entry name" value="Virus_scaffolding_prot_C"/>
</dbReference>
<organism evidence="3 4">
    <name type="scientific">Ornithinibacillus caprae</name>
    <dbReference type="NCBI Taxonomy" id="2678566"/>
    <lineage>
        <taxon>Bacteria</taxon>
        <taxon>Bacillati</taxon>
        <taxon>Bacillota</taxon>
        <taxon>Bacilli</taxon>
        <taxon>Bacillales</taxon>
        <taxon>Bacillaceae</taxon>
        <taxon>Ornithinibacillus</taxon>
    </lineage>
</organism>
<dbReference type="Pfam" id="PF08864">
    <property type="entry name" value="UPF0302"/>
    <property type="match status" value="1"/>
</dbReference>
<dbReference type="AlphaFoldDB" id="A0A6N8FEZ9"/>
<dbReference type="Pfam" id="PF08858">
    <property type="entry name" value="IDEAL"/>
    <property type="match status" value="1"/>
</dbReference>
<evidence type="ECO:0000259" key="2">
    <source>
        <dbReference type="SMART" id="SM00914"/>
    </source>
</evidence>
<dbReference type="EMBL" id="WOCA01000001">
    <property type="protein sequence ID" value="MUK87276.1"/>
    <property type="molecule type" value="Genomic_DNA"/>
</dbReference>
<dbReference type="PIRSF" id="PIRSF007165">
    <property type="entry name" value="UCP007165"/>
    <property type="match status" value="1"/>
</dbReference>
<dbReference type="HAMAP" id="MF_00760">
    <property type="entry name" value="UPF0302"/>
    <property type="match status" value="1"/>
</dbReference>
<dbReference type="Proteomes" id="UP000469125">
    <property type="component" value="Unassembled WGS sequence"/>
</dbReference>
<proteinExistence type="inferred from homology"/>
<evidence type="ECO:0000313" key="4">
    <source>
        <dbReference type="Proteomes" id="UP000469125"/>
    </source>
</evidence>
<comment type="caution">
    <text evidence="3">The sequence shown here is derived from an EMBL/GenBank/DDBJ whole genome shotgun (WGS) entry which is preliminary data.</text>
</comment>
<dbReference type="Gene3D" id="3.40.1530.30">
    <property type="entry name" value="Uncharacterised family UPF0302, N-terminal domain"/>
    <property type="match status" value="1"/>
</dbReference>
<accession>A0A6N8FEZ9</accession>
<reference evidence="3 4" key="1">
    <citation type="submission" date="2019-11" db="EMBL/GenBank/DDBJ databases">
        <authorList>
            <person name="Li X."/>
        </authorList>
    </citation>
    <scope>NUCLEOTIDE SEQUENCE [LARGE SCALE GENOMIC DNA]</scope>
    <source>
        <strain evidence="3 4">L9</strain>
    </source>
</reference>
<evidence type="ECO:0000313" key="3">
    <source>
        <dbReference type="EMBL" id="MUK87276.1"/>
    </source>
</evidence>
<dbReference type="InterPro" id="IPR014963">
    <property type="entry name" value="UPF0302_N"/>
</dbReference>
<dbReference type="NCBIfam" id="NF002965">
    <property type="entry name" value="PRK03636.1"/>
    <property type="match status" value="1"/>
</dbReference>
<dbReference type="InterPro" id="IPR014957">
    <property type="entry name" value="IDEAL_dom"/>
</dbReference>
<dbReference type="Gene3D" id="4.10.810.10">
    <property type="entry name" value="Virus Scaffolding Protein, Chain A"/>
    <property type="match status" value="1"/>
</dbReference>
<protein>
    <recommendedName>
        <fullName evidence="1">UPF0302 protein GMD78_02520</fullName>
    </recommendedName>
</protein>
<gene>
    <name evidence="3" type="ORF">GMD78_02520</name>
</gene>
<dbReference type="RefSeq" id="WP_155666807.1">
    <property type="nucleotide sequence ID" value="NZ_WOCA01000001.1"/>
</dbReference>
<dbReference type="SMART" id="SM00914">
    <property type="entry name" value="IDEAL"/>
    <property type="match status" value="1"/>
</dbReference>
<comment type="similarity">
    <text evidence="1">Belongs to the UPF0302 family.</text>
</comment>